<reference evidence="1 2" key="1">
    <citation type="journal article" date="2022" name="Hortic Res">
        <title>A haplotype resolved chromosomal level avocado genome allows analysis of novel avocado genes.</title>
        <authorList>
            <person name="Nath O."/>
            <person name="Fletcher S.J."/>
            <person name="Hayward A."/>
            <person name="Shaw L.M."/>
            <person name="Masouleh A.K."/>
            <person name="Furtado A."/>
            <person name="Henry R.J."/>
            <person name="Mitter N."/>
        </authorList>
    </citation>
    <scope>NUCLEOTIDE SEQUENCE [LARGE SCALE GENOMIC DNA]</scope>
    <source>
        <strain evidence="2">cv. Hass</strain>
    </source>
</reference>
<protein>
    <submittedName>
        <fullName evidence="1">Uncharacterized protein</fullName>
    </submittedName>
</protein>
<sequence length="309" mass="33574">MEVSFPFHLVRCISAISALLGVASATVFCPPQTLAFVSTLESQCPLSLSTELPAALEVAGEFLEGALSSDQSNTHTSILFYASWCPFSQSVRSTFDILSSMFPQIKHFTVEESSIMPVVFSRYGVHSLPSILIANQTSSTRYCGSKDLSLLIPFYKRTTGFDPLVDFTKHESSYLGSLKSLPWDGLLPSILPRYHNKILLQINSSAAIRNCLQSSFYNCDGAGFSAELEQRRFLRWSGGLIGFQLLKQAGGIDLLERNPFEEADGDHGSNEGEGISGGSIFVVTDGSRGLVGEVGKGFREGFRVGARGD</sequence>
<accession>A0ACC2LX15</accession>
<name>A0ACC2LX15_PERAE</name>
<evidence type="ECO:0000313" key="1">
    <source>
        <dbReference type="EMBL" id="KAJ8637945.1"/>
    </source>
</evidence>
<proteinExistence type="predicted"/>
<organism evidence="1 2">
    <name type="scientific">Persea americana</name>
    <name type="common">Avocado</name>
    <dbReference type="NCBI Taxonomy" id="3435"/>
    <lineage>
        <taxon>Eukaryota</taxon>
        <taxon>Viridiplantae</taxon>
        <taxon>Streptophyta</taxon>
        <taxon>Embryophyta</taxon>
        <taxon>Tracheophyta</taxon>
        <taxon>Spermatophyta</taxon>
        <taxon>Magnoliopsida</taxon>
        <taxon>Magnoliidae</taxon>
        <taxon>Laurales</taxon>
        <taxon>Lauraceae</taxon>
        <taxon>Persea</taxon>
    </lineage>
</organism>
<keyword evidence="2" id="KW-1185">Reference proteome</keyword>
<dbReference type="EMBL" id="CM056811">
    <property type="protein sequence ID" value="KAJ8637945.1"/>
    <property type="molecule type" value="Genomic_DNA"/>
</dbReference>
<gene>
    <name evidence="1" type="ORF">MRB53_012212</name>
</gene>
<dbReference type="Proteomes" id="UP001234297">
    <property type="component" value="Chromosome 3"/>
</dbReference>
<evidence type="ECO:0000313" key="2">
    <source>
        <dbReference type="Proteomes" id="UP001234297"/>
    </source>
</evidence>
<comment type="caution">
    <text evidence="1">The sequence shown here is derived from an EMBL/GenBank/DDBJ whole genome shotgun (WGS) entry which is preliminary data.</text>
</comment>